<dbReference type="GO" id="GO:0090730">
    <property type="term" value="C:Las1 complex"/>
    <property type="evidence" value="ECO:0007669"/>
    <property type="project" value="InterPro"/>
</dbReference>
<dbReference type="InterPro" id="IPR007174">
    <property type="entry name" value="Las1"/>
</dbReference>
<gene>
    <name evidence="2" type="ORF">DVH24_033146</name>
</gene>
<dbReference type="SUPFAM" id="SSF54593">
    <property type="entry name" value="Glyoxalase/Bleomycin resistance protein/Dihydroxybiphenyl dioxygenase"/>
    <property type="match status" value="1"/>
</dbReference>
<dbReference type="AlphaFoldDB" id="A0A498J9U2"/>
<name>A0A498J9U2_MALDO</name>
<dbReference type="Proteomes" id="UP000290289">
    <property type="component" value="Chromosome 8"/>
</dbReference>
<dbReference type="EMBL" id="RDQH01000334">
    <property type="protein sequence ID" value="RXH92250.1"/>
    <property type="molecule type" value="Genomic_DNA"/>
</dbReference>
<dbReference type="GO" id="GO:0030687">
    <property type="term" value="C:preribosome, large subunit precursor"/>
    <property type="evidence" value="ECO:0007669"/>
    <property type="project" value="TreeGrafter"/>
</dbReference>
<dbReference type="STRING" id="3750.A0A498J9U2"/>
<dbReference type="Gene3D" id="3.10.180.10">
    <property type="entry name" value="2,3-Dihydroxybiphenyl 1,2-Dioxygenase, domain 1"/>
    <property type="match status" value="1"/>
</dbReference>
<feature type="compositionally biased region" description="Low complexity" evidence="1">
    <location>
        <begin position="908"/>
        <end position="922"/>
    </location>
</feature>
<feature type="region of interest" description="Disordered" evidence="1">
    <location>
        <begin position="905"/>
        <end position="930"/>
    </location>
</feature>
<evidence type="ECO:0008006" key="4">
    <source>
        <dbReference type="Google" id="ProtNLM"/>
    </source>
</evidence>
<dbReference type="GO" id="GO:0000470">
    <property type="term" value="P:maturation of LSU-rRNA"/>
    <property type="evidence" value="ECO:0007669"/>
    <property type="project" value="TreeGrafter"/>
</dbReference>
<dbReference type="GO" id="GO:0000460">
    <property type="term" value="P:maturation of 5.8S rRNA"/>
    <property type="evidence" value="ECO:0007669"/>
    <property type="project" value="TreeGrafter"/>
</dbReference>
<evidence type="ECO:0000256" key="1">
    <source>
        <dbReference type="SAM" id="MobiDB-lite"/>
    </source>
</evidence>
<feature type="compositionally biased region" description="Basic and acidic residues" evidence="1">
    <location>
        <begin position="734"/>
        <end position="747"/>
    </location>
</feature>
<comment type="caution">
    <text evidence="2">The sequence shown here is derived from an EMBL/GenBank/DDBJ whole genome shotgun (WGS) entry which is preliminary data.</text>
</comment>
<dbReference type="PANTHER" id="PTHR15002">
    <property type="entry name" value="RIBOSOMAL BIOGENESIS PROTEIN LAS1L"/>
    <property type="match status" value="1"/>
</dbReference>
<proteinExistence type="predicted"/>
<dbReference type="GO" id="GO:0004519">
    <property type="term" value="F:endonuclease activity"/>
    <property type="evidence" value="ECO:0007669"/>
    <property type="project" value="InterPro"/>
</dbReference>
<evidence type="ECO:0000313" key="3">
    <source>
        <dbReference type="Proteomes" id="UP000290289"/>
    </source>
</evidence>
<reference evidence="2 3" key="1">
    <citation type="submission" date="2018-10" db="EMBL/GenBank/DDBJ databases">
        <title>A high-quality apple genome assembly.</title>
        <authorList>
            <person name="Hu J."/>
        </authorList>
    </citation>
    <scope>NUCLEOTIDE SEQUENCE [LARGE SCALE GENOMIC DNA]</scope>
    <source>
        <strain evidence="3">cv. HFTH1</strain>
        <tissue evidence="2">Young leaf</tissue>
    </source>
</reference>
<dbReference type="InterPro" id="IPR029068">
    <property type="entry name" value="Glyas_Bleomycin-R_OHBP_Dase"/>
</dbReference>
<accession>A0A498J9U2</accession>
<sequence>MGVYFLLAGNTTDISVLEFRNPEKPLLNFFVLPSSSRRCNLFPSRRRFNLLPSRSSAVSKPVTVFVWASGGRVGWIENVKAGGRVLMEELLGFTEESRDNEDLGISSLSSSSSYSYKLVPWLSWDEWLFVEESLFSNSPDIVASALRRISTWRSRGCLPIVIEVTASIIEIQQKDPHFRKDQSNDALDNCRTAQSNDVSLSEEMLAMLYCMAIMRLVNGVVEKTRKKTEVSIAVAADAIGIPRTLIDIRHEGSHRELPTLVVVRTGSLKALDWLKCYYWEPQKKKIPFHGNETAEIRNEIRSKFHELAFCLRVKETPQPHSSKVKKKRGSKKDLTRILKSLIGMYSSFSSEVVSVLLEFLLEAINSPDSPDLPVNTQTGPRLLISMNEWELVITKILNKEPELLLALLNAVLDKIETQEAVIYETGRFHATSDRGAEILQVEHLSSLFTWLVGNFEGLKPRQEKDSAVVIKVSSAEKTISKAILMELLRKCLIVSASANKKLMDSAAHLARLTGDSFLVGKLHKLSSFVSSNSDGTEEEAVRINSTDQFKKQEESISHAAEKLELIKRRIRKSKAVKTADDDVRNTNRWVLAKSWNPCPIGMLPRAVGPSGCLPVLDVNNVPEKVPEVLGRKELWELNQCSFKRPSSEMQLLDNPCVKKMRATSEGEDVLSPEDVDGHLMIGGAWKKVGEEELLAIKSAVRIYMWTRYIYLLVCLSLYTRVILSSVITTYTNNLEREREREREREMRNAGSDEFAGDGEIQEQQKQRWYSSSASKLVLPQLCLNHVSFVCKSVSKSVRLFNHGVGIHLLESDTISASEKKCRKINPKDNHISFQCSDMAVVVQKLEEMKIEYVTAQVEEGGVTVDQLFFHDPDSYMLEICNCHNLPVLPISSSCPLNLITNTNPNHASSSSSLSSSSSSSSSFYGKRRSEKPCSGEAATLMMESLVMDVMNISM</sequence>
<dbReference type="Pfam" id="PF04031">
    <property type="entry name" value="Las1"/>
    <property type="match status" value="1"/>
</dbReference>
<keyword evidence="3" id="KW-1185">Reference proteome</keyword>
<protein>
    <recommendedName>
        <fullName evidence="4">VOC domain-containing protein</fullName>
    </recommendedName>
</protein>
<feature type="region of interest" description="Disordered" evidence="1">
    <location>
        <begin position="734"/>
        <end position="759"/>
    </location>
</feature>
<organism evidence="2 3">
    <name type="scientific">Malus domestica</name>
    <name type="common">Apple</name>
    <name type="synonym">Pyrus malus</name>
    <dbReference type="NCBI Taxonomy" id="3750"/>
    <lineage>
        <taxon>Eukaryota</taxon>
        <taxon>Viridiplantae</taxon>
        <taxon>Streptophyta</taxon>
        <taxon>Embryophyta</taxon>
        <taxon>Tracheophyta</taxon>
        <taxon>Spermatophyta</taxon>
        <taxon>Magnoliopsida</taxon>
        <taxon>eudicotyledons</taxon>
        <taxon>Gunneridae</taxon>
        <taxon>Pentapetalae</taxon>
        <taxon>rosids</taxon>
        <taxon>fabids</taxon>
        <taxon>Rosales</taxon>
        <taxon>Rosaceae</taxon>
        <taxon>Amygdaloideae</taxon>
        <taxon>Maleae</taxon>
        <taxon>Malus</taxon>
    </lineage>
</organism>
<evidence type="ECO:0000313" key="2">
    <source>
        <dbReference type="EMBL" id="RXH92250.1"/>
    </source>
</evidence>
<dbReference type="PANTHER" id="PTHR15002:SF0">
    <property type="entry name" value="RIBOSOMAL BIOGENESIS PROTEIN LAS1L"/>
    <property type="match status" value="1"/>
</dbReference>